<dbReference type="AlphaFoldDB" id="A0A286DZ76"/>
<dbReference type="Gene3D" id="3.30.2140.10">
    <property type="entry name" value="Arylamine N-acetyltransferase"/>
    <property type="match status" value="1"/>
</dbReference>
<dbReference type="GO" id="GO:0016407">
    <property type="term" value="F:acetyltransferase activity"/>
    <property type="evidence" value="ECO:0007669"/>
    <property type="project" value="InterPro"/>
</dbReference>
<dbReference type="PRINTS" id="PR01543">
    <property type="entry name" value="ANATRNSFRASE"/>
</dbReference>
<dbReference type="SUPFAM" id="SSF54001">
    <property type="entry name" value="Cysteine proteinases"/>
    <property type="match status" value="1"/>
</dbReference>
<dbReference type="PANTHER" id="PTHR11786">
    <property type="entry name" value="N-HYDROXYARYLAMINE O-ACETYLTRANSFERASE"/>
    <property type="match status" value="1"/>
</dbReference>
<evidence type="ECO:0000313" key="4">
    <source>
        <dbReference type="Proteomes" id="UP000219072"/>
    </source>
</evidence>
<proteinExistence type="inferred from homology"/>
<accession>A0A286DZ76</accession>
<dbReference type="PANTHER" id="PTHR11786:SF0">
    <property type="entry name" value="ARYLAMINE N-ACETYLTRANSFERASE 4-RELATED"/>
    <property type="match status" value="1"/>
</dbReference>
<keyword evidence="4" id="KW-1185">Reference proteome</keyword>
<dbReference type="InterPro" id="IPR001447">
    <property type="entry name" value="Arylamine_N-AcTrfase"/>
</dbReference>
<dbReference type="Pfam" id="PF00797">
    <property type="entry name" value="Acetyltransf_2"/>
    <property type="match status" value="1"/>
</dbReference>
<evidence type="ECO:0000313" key="3">
    <source>
        <dbReference type="EMBL" id="SOD63951.1"/>
    </source>
</evidence>
<organism evidence="3 4">
    <name type="scientific">Streptomyces zhaozhouensis</name>
    <dbReference type="NCBI Taxonomy" id="1300267"/>
    <lineage>
        <taxon>Bacteria</taxon>
        <taxon>Bacillati</taxon>
        <taxon>Actinomycetota</taxon>
        <taxon>Actinomycetes</taxon>
        <taxon>Kitasatosporales</taxon>
        <taxon>Streptomycetaceae</taxon>
        <taxon>Streptomyces</taxon>
    </lineage>
</organism>
<reference evidence="3" key="1">
    <citation type="submission" date="2017-09" db="EMBL/GenBank/DDBJ databases">
        <authorList>
            <person name="Ehlers B."/>
            <person name="Leendertz F.H."/>
        </authorList>
    </citation>
    <scope>NUCLEOTIDE SEQUENCE [LARGE SCALE GENOMIC DNA]</scope>
    <source>
        <strain evidence="3">CGMCC 4.7095</strain>
    </source>
</reference>
<dbReference type="InterPro" id="IPR038765">
    <property type="entry name" value="Papain-like_cys_pep_sf"/>
</dbReference>
<keyword evidence="3" id="KW-0808">Transferase</keyword>
<dbReference type="EMBL" id="OCNE01000013">
    <property type="protein sequence ID" value="SOD63951.1"/>
    <property type="molecule type" value="Genomic_DNA"/>
</dbReference>
<sequence length="302" mass="33261">MFGPRVNAARGPPRYVRGMSTAEQSAQAAGDDTGLDIDAYLSRIGWRGATRPDVATLRGVHAAHLRAFPFENLDAVAGVVPSLEPDDIVDKLLRRRRGGYCYEQNTLLAMALERLGFSVTLLAARVVVGAERVERRPRTHAVLLVRVPGEPLPHLADVGYGEVAGLLEAVPLRDDVELRAGARRHRLVRSEGDGPLELWTLRALVNGDWVDQYTFTVEPFTPADLTVMNWHVATHPRSPFSSRPTARRTTAWGHLALDALRLTVTDDEGGVSVRELTDETELRRVLEAEFGIEVPESTRLVG</sequence>
<dbReference type="Gene3D" id="2.40.128.150">
    <property type="entry name" value="Cysteine proteinases"/>
    <property type="match status" value="1"/>
</dbReference>
<comment type="similarity">
    <text evidence="1 2">Belongs to the arylamine N-acetyltransferase family.</text>
</comment>
<protein>
    <submittedName>
        <fullName evidence="3">N-hydroxyarylamine O-acetyltransferase</fullName>
    </submittedName>
</protein>
<gene>
    <name evidence="3" type="ORF">SAMN06297387_113110</name>
</gene>
<dbReference type="Proteomes" id="UP000219072">
    <property type="component" value="Unassembled WGS sequence"/>
</dbReference>
<name>A0A286DZ76_9ACTN</name>
<evidence type="ECO:0000256" key="1">
    <source>
        <dbReference type="ARBA" id="ARBA00006547"/>
    </source>
</evidence>
<evidence type="ECO:0000256" key="2">
    <source>
        <dbReference type="RuleBase" id="RU003452"/>
    </source>
</evidence>